<accession>A0A0A9I122</accession>
<evidence type="ECO:0000313" key="1">
    <source>
        <dbReference type="EMBL" id="JAE38873.1"/>
    </source>
</evidence>
<proteinExistence type="predicted"/>
<protein>
    <submittedName>
        <fullName evidence="1">Uncharacterized protein</fullName>
    </submittedName>
</protein>
<organism evidence="1">
    <name type="scientific">Arundo donax</name>
    <name type="common">Giant reed</name>
    <name type="synonym">Donax arundinaceus</name>
    <dbReference type="NCBI Taxonomy" id="35708"/>
    <lineage>
        <taxon>Eukaryota</taxon>
        <taxon>Viridiplantae</taxon>
        <taxon>Streptophyta</taxon>
        <taxon>Embryophyta</taxon>
        <taxon>Tracheophyta</taxon>
        <taxon>Spermatophyta</taxon>
        <taxon>Magnoliopsida</taxon>
        <taxon>Liliopsida</taxon>
        <taxon>Poales</taxon>
        <taxon>Poaceae</taxon>
        <taxon>PACMAD clade</taxon>
        <taxon>Arundinoideae</taxon>
        <taxon>Arundineae</taxon>
        <taxon>Arundo</taxon>
    </lineage>
</organism>
<name>A0A0A9I122_ARUDO</name>
<dbReference type="AlphaFoldDB" id="A0A0A9I122"/>
<sequence>MKPLSKKKKEIKICRYLTLQSHGFKEYMLSECCHHVTIILI</sequence>
<reference evidence="1" key="1">
    <citation type="submission" date="2014-09" db="EMBL/GenBank/DDBJ databases">
        <authorList>
            <person name="Magalhaes I.L.F."/>
            <person name="Oliveira U."/>
            <person name="Santos F.R."/>
            <person name="Vidigal T.H.D.A."/>
            <person name="Brescovit A.D."/>
            <person name="Santos A.J."/>
        </authorList>
    </citation>
    <scope>NUCLEOTIDE SEQUENCE</scope>
    <source>
        <tissue evidence="1">Shoot tissue taken approximately 20 cm above the soil surface</tissue>
    </source>
</reference>
<dbReference type="EMBL" id="GBRH01159023">
    <property type="protein sequence ID" value="JAE38873.1"/>
    <property type="molecule type" value="Transcribed_RNA"/>
</dbReference>
<reference evidence="1" key="2">
    <citation type="journal article" date="2015" name="Data Brief">
        <title>Shoot transcriptome of the giant reed, Arundo donax.</title>
        <authorList>
            <person name="Barrero R.A."/>
            <person name="Guerrero F.D."/>
            <person name="Moolhuijzen P."/>
            <person name="Goolsby J.A."/>
            <person name="Tidwell J."/>
            <person name="Bellgard S.E."/>
            <person name="Bellgard M.I."/>
        </authorList>
    </citation>
    <scope>NUCLEOTIDE SEQUENCE</scope>
    <source>
        <tissue evidence="1">Shoot tissue taken approximately 20 cm above the soil surface</tissue>
    </source>
</reference>